<evidence type="ECO:0008006" key="9">
    <source>
        <dbReference type="Google" id="ProtNLM"/>
    </source>
</evidence>
<dbReference type="GO" id="GO:0003677">
    <property type="term" value="F:DNA binding"/>
    <property type="evidence" value="ECO:0007669"/>
    <property type="project" value="InterPro"/>
</dbReference>
<name>A0A420FJP6_9SPHI</name>
<feature type="domain" description="RNA polymerase sigma-70 region 2" evidence="5">
    <location>
        <begin position="20"/>
        <end position="88"/>
    </location>
</feature>
<evidence type="ECO:0000256" key="1">
    <source>
        <dbReference type="ARBA" id="ARBA00010641"/>
    </source>
</evidence>
<dbReference type="InterPro" id="IPR007627">
    <property type="entry name" value="RNA_pol_sigma70_r2"/>
</dbReference>
<dbReference type="InterPro" id="IPR013325">
    <property type="entry name" value="RNA_pol_sigma_r2"/>
</dbReference>
<evidence type="ECO:0000259" key="6">
    <source>
        <dbReference type="Pfam" id="PF08281"/>
    </source>
</evidence>
<dbReference type="NCBIfam" id="TIGR02937">
    <property type="entry name" value="sigma70-ECF"/>
    <property type="match status" value="1"/>
</dbReference>
<dbReference type="GO" id="GO:0016987">
    <property type="term" value="F:sigma factor activity"/>
    <property type="evidence" value="ECO:0007669"/>
    <property type="project" value="UniProtKB-KW"/>
</dbReference>
<protein>
    <recommendedName>
        <fullName evidence="9">RNA polymerase sigma-70 factor (ECF subfamily)</fullName>
    </recommendedName>
</protein>
<dbReference type="InterPro" id="IPR039425">
    <property type="entry name" value="RNA_pol_sigma-70-like"/>
</dbReference>
<keyword evidence="4" id="KW-0804">Transcription</keyword>
<dbReference type="Gene3D" id="1.10.1740.10">
    <property type="match status" value="1"/>
</dbReference>
<sequence>MKSENTIIVDFKTPNDFEVLYRNTSEQLFNIIFKQVRDHAITEELVQNIYLRLWERRFEIQLSIPIQHYLNRAAKLAALDYLKTNNRRNIHLKQLYIEQEESDNVTEKTVFFRDLKKRIHAITDQLPPKCRTVFVMSREQGLNTRTISQRLSIAEKTVEAHLTKALKAIKNSIDRKI</sequence>
<keyword evidence="8" id="KW-1185">Reference proteome</keyword>
<evidence type="ECO:0000256" key="2">
    <source>
        <dbReference type="ARBA" id="ARBA00023015"/>
    </source>
</evidence>
<evidence type="ECO:0000256" key="4">
    <source>
        <dbReference type="ARBA" id="ARBA00023163"/>
    </source>
</evidence>
<comment type="similarity">
    <text evidence="1">Belongs to the sigma-70 factor family. ECF subfamily.</text>
</comment>
<dbReference type="InterPro" id="IPR014284">
    <property type="entry name" value="RNA_pol_sigma-70_dom"/>
</dbReference>
<dbReference type="SUPFAM" id="SSF88659">
    <property type="entry name" value="Sigma3 and sigma4 domains of RNA polymerase sigma factors"/>
    <property type="match status" value="1"/>
</dbReference>
<evidence type="ECO:0000313" key="8">
    <source>
        <dbReference type="Proteomes" id="UP000286402"/>
    </source>
</evidence>
<keyword evidence="2" id="KW-0805">Transcription regulation</keyword>
<reference evidence="7 8" key="1">
    <citation type="submission" date="2016-07" db="EMBL/GenBank/DDBJ databases">
        <title>Genome analysis of Sphingobacterium siyangense T12B17.</title>
        <authorList>
            <person name="Xu D."/>
            <person name="Su Y."/>
            <person name="Zheng S."/>
        </authorList>
    </citation>
    <scope>NUCLEOTIDE SEQUENCE [LARGE SCALE GENOMIC DNA]</scope>
    <source>
        <strain evidence="7 8">T12B17</strain>
    </source>
</reference>
<accession>A0A420FJP6</accession>
<dbReference type="RefSeq" id="WP_159729715.1">
    <property type="nucleotide sequence ID" value="NZ_CP070350.1"/>
</dbReference>
<dbReference type="AlphaFoldDB" id="A0A420FJP6"/>
<gene>
    <name evidence="7" type="ORF">BCY89_13175</name>
</gene>
<dbReference type="PANTHER" id="PTHR43133">
    <property type="entry name" value="RNA POLYMERASE ECF-TYPE SIGMA FACTO"/>
    <property type="match status" value="1"/>
</dbReference>
<proteinExistence type="inferred from homology"/>
<dbReference type="InterPro" id="IPR013324">
    <property type="entry name" value="RNA_pol_sigma_r3/r4-like"/>
</dbReference>
<evidence type="ECO:0000256" key="3">
    <source>
        <dbReference type="ARBA" id="ARBA00023082"/>
    </source>
</evidence>
<dbReference type="Proteomes" id="UP000286402">
    <property type="component" value="Unassembled WGS sequence"/>
</dbReference>
<evidence type="ECO:0000259" key="5">
    <source>
        <dbReference type="Pfam" id="PF04542"/>
    </source>
</evidence>
<dbReference type="SUPFAM" id="SSF88946">
    <property type="entry name" value="Sigma2 domain of RNA polymerase sigma factors"/>
    <property type="match status" value="1"/>
</dbReference>
<dbReference type="PANTHER" id="PTHR43133:SF46">
    <property type="entry name" value="RNA POLYMERASE SIGMA-70 FACTOR ECF SUBFAMILY"/>
    <property type="match status" value="1"/>
</dbReference>
<comment type="caution">
    <text evidence="7">The sequence shown here is derived from an EMBL/GenBank/DDBJ whole genome shotgun (WGS) entry which is preliminary data.</text>
</comment>
<keyword evidence="3" id="KW-0731">Sigma factor</keyword>
<organism evidence="7 8">
    <name type="scientific">Sphingobacterium siyangense</name>
    <dbReference type="NCBI Taxonomy" id="459529"/>
    <lineage>
        <taxon>Bacteria</taxon>
        <taxon>Pseudomonadati</taxon>
        <taxon>Bacteroidota</taxon>
        <taxon>Sphingobacteriia</taxon>
        <taxon>Sphingobacteriales</taxon>
        <taxon>Sphingobacteriaceae</taxon>
        <taxon>Sphingobacterium</taxon>
    </lineage>
</organism>
<evidence type="ECO:0000313" key="7">
    <source>
        <dbReference type="EMBL" id="RKF33179.1"/>
    </source>
</evidence>
<dbReference type="InterPro" id="IPR013249">
    <property type="entry name" value="RNA_pol_sigma70_r4_t2"/>
</dbReference>
<dbReference type="EMBL" id="MCAQ01000026">
    <property type="protein sequence ID" value="RKF33179.1"/>
    <property type="molecule type" value="Genomic_DNA"/>
</dbReference>
<dbReference type="Gene3D" id="1.10.10.10">
    <property type="entry name" value="Winged helix-like DNA-binding domain superfamily/Winged helix DNA-binding domain"/>
    <property type="match status" value="1"/>
</dbReference>
<dbReference type="InterPro" id="IPR036388">
    <property type="entry name" value="WH-like_DNA-bd_sf"/>
</dbReference>
<feature type="domain" description="RNA polymerase sigma factor 70 region 4 type 2" evidence="6">
    <location>
        <begin position="118"/>
        <end position="169"/>
    </location>
</feature>
<dbReference type="Pfam" id="PF08281">
    <property type="entry name" value="Sigma70_r4_2"/>
    <property type="match status" value="1"/>
</dbReference>
<dbReference type="GO" id="GO:0006352">
    <property type="term" value="P:DNA-templated transcription initiation"/>
    <property type="evidence" value="ECO:0007669"/>
    <property type="project" value="InterPro"/>
</dbReference>
<dbReference type="Pfam" id="PF04542">
    <property type="entry name" value="Sigma70_r2"/>
    <property type="match status" value="1"/>
</dbReference>